<dbReference type="CDD" id="cd09071">
    <property type="entry name" value="FAR_C"/>
    <property type="match status" value="1"/>
</dbReference>
<evidence type="ECO:0000259" key="13">
    <source>
        <dbReference type="Pfam" id="PF15255"/>
    </source>
</evidence>
<dbReference type="InterPro" id="IPR026055">
    <property type="entry name" value="FAR"/>
</dbReference>
<dbReference type="InterPro" id="IPR033640">
    <property type="entry name" value="FAR_C"/>
</dbReference>
<comment type="subcellular location">
    <subcellularLocation>
        <location evidence="1">Membrane</location>
        <topology evidence="1">Multi-pass membrane protein</topology>
    </subcellularLocation>
</comment>
<dbReference type="Gene3D" id="3.40.50.720">
    <property type="entry name" value="NAD(P)-binding Rossmann-like Domain"/>
    <property type="match status" value="1"/>
</dbReference>
<proteinExistence type="inferred from homology"/>
<evidence type="ECO:0000256" key="6">
    <source>
        <dbReference type="ARBA" id="ARBA00022989"/>
    </source>
</evidence>
<dbReference type="InterPro" id="IPR029341">
    <property type="entry name" value="FAM21/CAPZIP"/>
</dbReference>
<accession>A0A7R8VAY9</accession>
<keyword evidence="6 10" id="KW-1133">Transmembrane helix</keyword>
<feature type="region of interest" description="Disordered" evidence="11">
    <location>
        <begin position="826"/>
        <end position="845"/>
    </location>
</feature>
<dbReference type="InterPro" id="IPR013120">
    <property type="entry name" value="FAR_NAD-bd"/>
</dbReference>
<feature type="compositionally biased region" description="Basic and acidic residues" evidence="11">
    <location>
        <begin position="977"/>
        <end position="987"/>
    </location>
</feature>
<organism evidence="14">
    <name type="scientific">Timema douglasi</name>
    <name type="common">Walking stick</name>
    <dbReference type="NCBI Taxonomy" id="61478"/>
    <lineage>
        <taxon>Eukaryota</taxon>
        <taxon>Metazoa</taxon>
        <taxon>Ecdysozoa</taxon>
        <taxon>Arthropoda</taxon>
        <taxon>Hexapoda</taxon>
        <taxon>Insecta</taxon>
        <taxon>Pterygota</taxon>
        <taxon>Neoptera</taxon>
        <taxon>Polyneoptera</taxon>
        <taxon>Phasmatodea</taxon>
        <taxon>Timematodea</taxon>
        <taxon>Timematoidea</taxon>
        <taxon>Timematidae</taxon>
        <taxon>Timema</taxon>
    </lineage>
</organism>
<evidence type="ECO:0000256" key="2">
    <source>
        <dbReference type="ARBA" id="ARBA00005928"/>
    </source>
</evidence>
<evidence type="ECO:0000256" key="10">
    <source>
        <dbReference type="RuleBase" id="RU363097"/>
    </source>
</evidence>
<evidence type="ECO:0000256" key="8">
    <source>
        <dbReference type="ARBA" id="ARBA00023136"/>
    </source>
</evidence>
<feature type="transmembrane region" description="Helical" evidence="10">
    <location>
        <begin position="1700"/>
        <end position="1720"/>
    </location>
</feature>
<dbReference type="GO" id="GO:0005777">
    <property type="term" value="C:peroxisome"/>
    <property type="evidence" value="ECO:0007669"/>
    <property type="project" value="TreeGrafter"/>
</dbReference>
<keyword evidence="3 10" id="KW-0444">Lipid biosynthesis</keyword>
<feature type="region of interest" description="Disordered" evidence="11">
    <location>
        <begin position="154"/>
        <end position="174"/>
    </location>
</feature>
<feature type="region of interest" description="Disordered" evidence="11">
    <location>
        <begin position="603"/>
        <end position="630"/>
    </location>
</feature>
<protein>
    <recommendedName>
        <fullName evidence="10">Fatty acyl-CoA reductase</fullName>
        <ecNumber evidence="10">1.2.1.84</ecNumber>
    </recommendedName>
</protein>
<dbReference type="EMBL" id="OA564328">
    <property type="protein sequence ID" value="CAD7193858.1"/>
    <property type="molecule type" value="Genomic_DNA"/>
</dbReference>
<feature type="transmembrane region" description="Helical" evidence="10">
    <location>
        <begin position="1793"/>
        <end position="1811"/>
    </location>
</feature>
<dbReference type="GO" id="GO:0035336">
    <property type="term" value="P:long-chain fatty-acyl-CoA metabolic process"/>
    <property type="evidence" value="ECO:0007669"/>
    <property type="project" value="TreeGrafter"/>
</dbReference>
<evidence type="ECO:0000259" key="12">
    <source>
        <dbReference type="Pfam" id="PF07993"/>
    </source>
</evidence>
<feature type="region of interest" description="Disordered" evidence="11">
    <location>
        <begin position="967"/>
        <end position="987"/>
    </location>
</feature>
<keyword evidence="5 10" id="KW-0521">NADP</keyword>
<feature type="region of interest" description="Disordered" evidence="11">
    <location>
        <begin position="101"/>
        <end position="125"/>
    </location>
</feature>
<keyword evidence="10" id="KW-0560">Oxidoreductase</keyword>
<feature type="domain" description="Thioester reductase (TE)" evidence="12">
    <location>
        <begin position="1365"/>
        <end position="1635"/>
    </location>
</feature>
<dbReference type="GO" id="GO:0016020">
    <property type="term" value="C:membrane"/>
    <property type="evidence" value="ECO:0007669"/>
    <property type="project" value="UniProtKB-SubCell"/>
</dbReference>
<dbReference type="SUPFAM" id="SSF53098">
    <property type="entry name" value="Ribonuclease H-like"/>
    <property type="match status" value="1"/>
</dbReference>
<dbReference type="InterPro" id="IPR036291">
    <property type="entry name" value="NAD(P)-bd_dom_sf"/>
</dbReference>
<dbReference type="PANTHER" id="PTHR11011">
    <property type="entry name" value="MALE STERILITY PROTEIN 2-RELATED"/>
    <property type="match status" value="1"/>
</dbReference>
<keyword evidence="7 10" id="KW-0443">Lipid metabolism</keyword>
<dbReference type="Pfam" id="PF15255">
    <property type="entry name" value="CAP-ZIP_m"/>
    <property type="match status" value="1"/>
</dbReference>
<comment type="catalytic activity">
    <reaction evidence="9 10">
        <text>a long-chain fatty acyl-CoA + 2 NADPH + 2 H(+) = a long-chain primary fatty alcohol + 2 NADP(+) + CoA</text>
        <dbReference type="Rhea" id="RHEA:52716"/>
        <dbReference type="ChEBI" id="CHEBI:15378"/>
        <dbReference type="ChEBI" id="CHEBI:57287"/>
        <dbReference type="ChEBI" id="CHEBI:57783"/>
        <dbReference type="ChEBI" id="CHEBI:58349"/>
        <dbReference type="ChEBI" id="CHEBI:77396"/>
        <dbReference type="ChEBI" id="CHEBI:83139"/>
        <dbReference type="EC" id="1.2.1.84"/>
    </reaction>
</comment>
<reference evidence="14" key="1">
    <citation type="submission" date="2020-11" db="EMBL/GenBank/DDBJ databases">
        <authorList>
            <person name="Tran Van P."/>
        </authorList>
    </citation>
    <scope>NUCLEOTIDE SEQUENCE</scope>
</reference>
<dbReference type="GO" id="GO:0102965">
    <property type="term" value="F:alcohol-forming long-chain fatty acyl-CoA reductase activity"/>
    <property type="evidence" value="ECO:0007669"/>
    <property type="project" value="UniProtKB-EC"/>
</dbReference>
<evidence type="ECO:0000256" key="7">
    <source>
        <dbReference type="ARBA" id="ARBA00023098"/>
    </source>
</evidence>
<dbReference type="GO" id="GO:0080019">
    <property type="term" value="F:alcohol-forming very long-chain fatty acyl-CoA reductase activity"/>
    <property type="evidence" value="ECO:0007669"/>
    <property type="project" value="InterPro"/>
</dbReference>
<dbReference type="Pfam" id="PF07993">
    <property type="entry name" value="NAD_binding_4"/>
    <property type="match status" value="1"/>
</dbReference>
<feature type="domain" description="FAM21/CAPZIP" evidence="13">
    <location>
        <begin position="925"/>
        <end position="989"/>
    </location>
</feature>
<dbReference type="EC" id="1.2.1.84" evidence="10"/>
<dbReference type="SUPFAM" id="SSF51735">
    <property type="entry name" value="NAD(P)-binding Rossmann-fold domains"/>
    <property type="match status" value="1"/>
</dbReference>
<dbReference type="InterPro" id="IPR012337">
    <property type="entry name" value="RNaseH-like_sf"/>
</dbReference>
<name>A0A7R8VAY9_TIMDO</name>
<dbReference type="PANTHER" id="PTHR11011:SF24">
    <property type="entry name" value="FATTY ACYL-COA REDUCTASE"/>
    <property type="match status" value="1"/>
</dbReference>
<feature type="compositionally biased region" description="Acidic residues" evidence="11">
    <location>
        <begin position="612"/>
        <end position="621"/>
    </location>
</feature>
<evidence type="ECO:0000256" key="3">
    <source>
        <dbReference type="ARBA" id="ARBA00022516"/>
    </source>
</evidence>
<keyword evidence="4 10" id="KW-0812">Transmembrane</keyword>
<evidence type="ECO:0000256" key="1">
    <source>
        <dbReference type="ARBA" id="ARBA00004141"/>
    </source>
</evidence>
<comment type="similarity">
    <text evidence="2 10">Belongs to the fatty acyl-CoA reductase family.</text>
</comment>
<evidence type="ECO:0000256" key="11">
    <source>
        <dbReference type="SAM" id="MobiDB-lite"/>
    </source>
</evidence>
<dbReference type="FunFam" id="3.40.50.720:FF:000143">
    <property type="entry name" value="Fatty acyl-CoA reductase"/>
    <property type="match status" value="1"/>
</dbReference>
<gene>
    <name evidence="14" type="ORF">TDIB3V08_LOCUS298</name>
</gene>
<sequence length="1828" mass="204122">MLPGNTNAPGKLPQLTGLAPPANLRLTLKPRFQEKADNFIFSATPAKSASGHSSLSDQTHSTEAVVETLLDEIKSTVIRLNNVTNTFLSLTNTQFMENRVYDDDDNKKSPLEDGNSDKVQTKEEQGADVIARMKASVTLGMSVLDTMFDAVDVSDSDSEEESSTSLGHTVFQPRDPYMSRPLPCLIGSKEFIEDDRVGLGELLSEEETSEKHGIHSSSSEATSDIEQDFLDGNKQREVFVSSESENSDPKSEKHQALCLDIEVTSRGLEDDIFGQDCSPEAELDLEFPHNPKEGATKNFAAELASKLGEMSSVKIQEKMASTIKKPSNRSIDDLFTVGMESEDEEDSLFGKTHGKFSSGNDLFDHLDGEIAGVIATKSRVLIPENKNNAILNNGASPTSVSSGSSSMKKNILRSENSADPITISKTYSKEISGNATSIPSKIAQNSGLFSDDDIFGDSLNGSEERPSLCMIHIQVFDPTPLPLVHTHAGSLETYTGCAKSSTMMLLVLNKVLTVLETFHRATLAISNEQTTISEVIPIVNGIKLDMESNQDKSLGPIVKDVLHNLKTYYVNIEENNLFSFATILDPRFKVDVFSSPQSSKEAKSRLEAKLSEEEEEEEEEPPDKLSRVETASGPMASVYSRLIASKGNIQTRPNNEWQAVWEECTTGRRTFQLFPNVQERLRMKHLQPSHELVHYITGYGPYRASFFRMNLSETSLAEERRHFVKRAIAYHPRTIKRERAYRSSDFKRSRAYHSRAFKRAKAYRPRAVKIARAYCLRAIKKILPGAVSILGPYNPNPFNGNLAYARHPPSTSEIKHSKVAEVPSLETNGTNSLDKNFGLDPSSSDNQSLVTRLSEPILDIFKESAIQKPLSLFEDSDSGEEELLFSSTSSKSHKSQCKLTNLKTKSLRPSPSIHNQNKMVINPGEVLLRTNPPTEKTKQTEAAVNFDKPARIDSILHSAGKDRAKIPIKRRPQSRQARQEALRKDPSEDYVFDDSTLTFPKHSDSSTLEVVVEDFTDSIKKKNDFEATQVSLMPLDNTKSTKTKPRTSPTLVKGLIPAQHEIDSLMEIHSGSKLNECIDHEITKSIVNSTISSFGREPSTSLFGDDTPESDDLFSSFTVPKKKSGEIQTQEKNKLSIFDDYGGEDIFSSSSQFESLAVVSAKHSGNSSFPLDVKSDLSESLTEFEGEFNKWNLLWRNNERKPQSAIERLMASTSSLYPVVKTLIMLYLTVPDITRTGERSFSTLRRIKSYLQSTHKGLRAVGGGDEDGAIPNGESSTFYRLRRKVGDVVTGENHDCTILYRESSTKTTMTSSREVNNLGRRKRVEKGLRGSEGEEAWSQPDLSGLTIMEELPTIPQFFAGRHVFVTGASGFMGKVLVEKLLRSCPEIAKIYMLMRAKRGKSPLDRLQTITNMELFDRLKQEQPHALEKLVVVTGDAIKPGLGLLADDRRILEERVSIIFHVAASVRFDDSITYAVNMNVRGTQEVAKLALKMKNLVVLLHVSTTYCNTDRKVIDEVIYPPHGDWKKSIEMVEKIDEAVLRLITPKILGGLPNTYTYTKSLAEHLIEDYSERIPAVIFRPSIVISTLDEPIKGWIDNFNGPVGLMVAGGKGIVHCFLADEDITSDYVPVDIAIKSMITAAWYKGSQRSTSQEVDVYNCSTTEVRTLSLGELLSRAYSFAMEIPVDKPLWYPSGFVTKYNSVFQIGVIFLHLLPAIIFDTVLKIDGQKPLRFMSLSTFLHQSDVEAFSIDIETPDLTDYFRICLIGGKKYLFKEDLSNIPKARKNIYRLYVLDRIVRVLFFILITLYVVLPFWNAALRQWLKFQDTFFSS</sequence>
<evidence type="ECO:0000256" key="9">
    <source>
        <dbReference type="ARBA" id="ARBA00052530"/>
    </source>
</evidence>
<evidence type="ECO:0000256" key="5">
    <source>
        <dbReference type="ARBA" id="ARBA00022857"/>
    </source>
</evidence>
<evidence type="ECO:0000256" key="4">
    <source>
        <dbReference type="ARBA" id="ARBA00022692"/>
    </source>
</evidence>
<evidence type="ECO:0000313" key="14">
    <source>
        <dbReference type="EMBL" id="CAD7193858.1"/>
    </source>
</evidence>
<comment type="function">
    <text evidence="10">Catalyzes the reduction of fatty acyl-CoA to fatty alcohols.</text>
</comment>
<keyword evidence="8 10" id="KW-0472">Membrane</keyword>
<dbReference type="CDD" id="cd05236">
    <property type="entry name" value="FAR-N_SDR_e"/>
    <property type="match status" value="1"/>
</dbReference>